<evidence type="ECO:0000313" key="2">
    <source>
        <dbReference type="EMBL" id="CRY77277.1"/>
    </source>
</evidence>
<dbReference type="KEGG" id="nfr:ERS450000_02310"/>
<dbReference type="Gene3D" id="2.60.120.380">
    <property type="match status" value="1"/>
</dbReference>
<sequence length="130" mass="13453">MTTLPRPLRTAFTAVAAAALIGLAGAGAAHAGVYTQLHFPPGTSSTGVGGAIVRGEVDTYIIEARAGQLFSAAVGSVEDNATYSLIAPDGTFLVLDALYDEVVLPEDGNYVLDIAPTRGNTEYWLQVSIV</sequence>
<name>A0A0H5NPT9_NOCFR</name>
<organism evidence="2 3">
    <name type="scientific">Nocardia farcinica</name>
    <dbReference type="NCBI Taxonomy" id="37329"/>
    <lineage>
        <taxon>Bacteria</taxon>
        <taxon>Bacillati</taxon>
        <taxon>Actinomycetota</taxon>
        <taxon>Actinomycetes</taxon>
        <taxon>Mycobacteriales</taxon>
        <taxon>Nocardiaceae</taxon>
        <taxon>Nocardia</taxon>
    </lineage>
</organism>
<dbReference type="AlphaFoldDB" id="A0A0H5NPT9"/>
<reference evidence="3" key="1">
    <citation type="submission" date="2015-03" db="EMBL/GenBank/DDBJ databases">
        <authorList>
            <consortium name="Pathogen Informatics"/>
        </authorList>
    </citation>
    <scope>NUCLEOTIDE SEQUENCE [LARGE SCALE GENOMIC DNA]</scope>
    <source>
        <strain evidence="3">NCTC11134</strain>
    </source>
</reference>
<evidence type="ECO:0000256" key="1">
    <source>
        <dbReference type="SAM" id="SignalP"/>
    </source>
</evidence>
<dbReference type="RefSeq" id="WP_060592499.1">
    <property type="nucleotide sequence ID" value="NZ_CAACYE020000001.1"/>
</dbReference>
<accession>A0A0H5NPT9</accession>
<keyword evidence="1" id="KW-0732">Signal</keyword>
<gene>
    <name evidence="2" type="ORF">ERS450000_02310</name>
</gene>
<dbReference type="Proteomes" id="UP000057820">
    <property type="component" value="Chromosome 1"/>
</dbReference>
<feature type="chain" id="PRO_5041038187" evidence="1">
    <location>
        <begin position="32"/>
        <end position="130"/>
    </location>
</feature>
<proteinExistence type="predicted"/>
<evidence type="ECO:0000313" key="3">
    <source>
        <dbReference type="Proteomes" id="UP000057820"/>
    </source>
</evidence>
<dbReference type="EMBL" id="LN868938">
    <property type="protein sequence ID" value="CRY77277.1"/>
    <property type="molecule type" value="Genomic_DNA"/>
</dbReference>
<protein>
    <submittedName>
        <fullName evidence="2">Uncharacterized protein</fullName>
    </submittedName>
</protein>
<feature type="signal peptide" evidence="1">
    <location>
        <begin position="1"/>
        <end position="31"/>
    </location>
</feature>